<accession>N9VRM6</accession>
<dbReference type="PROSITE" id="PS51257">
    <property type="entry name" value="PROKAR_LIPOPROTEIN"/>
    <property type="match status" value="1"/>
</dbReference>
<dbReference type="OrthoDB" id="5600407at2"/>
<dbReference type="AlphaFoldDB" id="N9VRM6"/>
<sequence>MIRCVTILMLALGLGACASTAPTVHYYSLGLPQAQTLPARAPEHELRLAPLSISDQIDSVSLVYELEGHELTFTERHRWAGTLDDQLEQLTISGLSSRLPGWALRDNGGKGNRLSIRLQQFAGRHDGMAVLAGRWRLEGEDGRVLLERPFSQVRPLPADGYNALVGELAKGWNQLLDEIAAEVIRD</sequence>
<keyword evidence="3" id="KW-0449">Lipoprotein</keyword>
<feature type="signal peptide" evidence="1">
    <location>
        <begin position="1"/>
        <end position="21"/>
    </location>
</feature>
<dbReference type="Proteomes" id="UP000023775">
    <property type="component" value="Unassembled WGS sequence"/>
</dbReference>
<feature type="domain" description="ABC-type transport auxiliary lipoprotein component" evidence="2">
    <location>
        <begin position="27"/>
        <end position="180"/>
    </location>
</feature>
<dbReference type="Pfam" id="PF03886">
    <property type="entry name" value="ABC_trans_aux"/>
    <property type="match status" value="1"/>
</dbReference>
<protein>
    <submittedName>
        <fullName evidence="3">Lipoprotein</fullName>
    </submittedName>
</protein>
<name>N9VRM6_9GAMM</name>
<organism evidence="3 4">
    <name type="scientific">Aeromonas diversa CDC 2478-85</name>
    <dbReference type="NCBI Taxonomy" id="1268237"/>
    <lineage>
        <taxon>Bacteria</taxon>
        <taxon>Pseudomonadati</taxon>
        <taxon>Pseudomonadota</taxon>
        <taxon>Gammaproteobacteria</taxon>
        <taxon>Aeromonadales</taxon>
        <taxon>Aeromonadaceae</taxon>
        <taxon>Aeromonas</taxon>
    </lineage>
</organism>
<evidence type="ECO:0000313" key="4">
    <source>
        <dbReference type="Proteomes" id="UP000023775"/>
    </source>
</evidence>
<evidence type="ECO:0000259" key="2">
    <source>
        <dbReference type="Pfam" id="PF03886"/>
    </source>
</evidence>
<keyword evidence="1" id="KW-0732">Signal</keyword>
<reference evidence="3 4" key="1">
    <citation type="journal article" date="2013" name="Genome Announc.">
        <title>Draft Genome Sequence of the Aeromonas diversa Type Strain.</title>
        <authorList>
            <person name="Farfan M."/>
            <person name="Spataro N."/>
            <person name="Sanglas A."/>
            <person name="Albarral V."/>
            <person name="Loren J.G."/>
            <person name="Bosch E."/>
            <person name="Fuste M.C."/>
        </authorList>
    </citation>
    <scope>NUCLEOTIDE SEQUENCE [LARGE SCALE GENOMIC DNA]</scope>
    <source>
        <strain evidence="3 4">2478-85</strain>
    </source>
</reference>
<evidence type="ECO:0000256" key="1">
    <source>
        <dbReference type="SAM" id="SignalP"/>
    </source>
</evidence>
<dbReference type="SUPFAM" id="SSF159594">
    <property type="entry name" value="XCC0632-like"/>
    <property type="match status" value="1"/>
</dbReference>
<keyword evidence="4" id="KW-1185">Reference proteome</keyword>
<evidence type="ECO:0000313" key="3">
    <source>
        <dbReference type="EMBL" id="ENY73981.1"/>
    </source>
</evidence>
<dbReference type="eggNOG" id="COG3009">
    <property type="taxonomic scope" value="Bacteria"/>
</dbReference>
<comment type="caution">
    <text evidence="3">The sequence shown here is derived from an EMBL/GenBank/DDBJ whole genome shotgun (WGS) entry which is preliminary data.</text>
</comment>
<dbReference type="PATRIC" id="fig|1268237.3.peg.205"/>
<feature type="chain" id="PRO_5004154546" evidence="1">
    <location>
        <begin position="22"/>
        <end position="186"/>
    </location>
</feature>
<gene>
    <name evidence="3" type="ORF">G114_01015</name>
</gene>
<dbReference type="InterPro" id="IPR005586">
    <property type="entry name" value="ABC_trans_aux"/>
</dbReference>
<dbReference type="Gene3D" id="3.40.50.10610">
    <property type="entry name" value="ABC-type transport auxiliary lipoprotein component"/>
    <property type="match status" value="1"/>
</dbReference>
<dbReference type="EMBL" id="APVG01000001">
    <property type="protein sequence ID" value="ENY73981.1"/>
    <property type="molecule type" value="Genomic_DNA"/>
</dbReference>
<proteinExistence type="predicted"/>
<dbReference type="RefSeq" id="WP_005346005.1">
    <property type="nucleotide sequence ID" value="NZ_APVG01000001.1"/>
</dbReference>